<name>A0A455M3P7_9CAUD</name>
<reference evidence="1 2" key="1">
    <citation type="journal article" date="2019" name="PLoS ONE">
        <title>Mycobacteriophage CRB2 defines a new subcluster in mycobacteriophage classification.</title>
        <authorList>
            <person name="Suarez C.A."/>
            <person name="Franceschelli J.J."/>
            <person name="Morbidoni H.R."/>
        </authorList>
    </citation>
    <scope>NUCLEOTIDE SEQUENCE [LARGE SCALE GENOMIC DNA]</scope>
</reference>
<evidence type="ECO:0000313" key="1">
    <source>
        <dbReference type="EMBL" id="AYP70039.1"/>
    </source>
</evidence>
<keyword evidence="2" id="KW-1185">Reference proteome</keyword>
<protein>
    <submittedName>
        <fullName evidence="1">Uncharacterized protein</fullName>
    </submittedName>
</protein>
<accession>A0A455M3P7</accession>
<proteinExistence type="predicted"/>
<sequence length="161" mass="18227">MSEERTPPPGLDATIQAGRDWLETVMYDPEGGECPCCTQRVKVYSRSIHASEARALILAEREHGGEWFHAPTFADTAQLGGSWAMLRRWGLIEENTIPREDGGRAGYWRITEHGQAFVRGEVKVPKYSRIFDNHLLDHVGEPVSIIEALGDRFDYRALMSR</sequence>
<dbReference type="EMBL" id="MK059749">
    <property type="protein sequence ID" value="AYP70039.1"/>
    <property type="molecule type" value="Genomic_DNA"/>
</dbReference>
<gene>
    <name evidence="1" type="ORF">CRB2_53</name>
</gene>
<dbReference type="Proteomes" id="UP000292006">
    <property type="component" value="Segment"/>
</dbReference>
<organism evidence="1 2">
    <name type="scientific">Mycobacterium phage CRB2</name>
    <dbReference type="NCBI Taxonomy" id="2483623"/>
    <lineage>
        <taxon>Viruses</taxon>
        <taxon>Duplodnaviria</taxon>
        <taxon>Heunggongvirae</taxon>
        <taxon>Uroviricota</taxon>
        <taxon>Caudoviricetes</taxon>
        <taxon>Bclasvirinae</taxon>
        <taxon>Quesadillavirus</taxon>
        <taxon>Quesadillavirus CRB2</taxon>
    </lineage>
</organism>
<evidence type="ECO:0000313" key="2">
    <source>
        <dbReference type="Proteomes" id="UP000292006"/>
    </source>
</evidence>